<evidence type="ECO:0000256" key="4">
    <source>
        <dbReference type="ARBA" id="ARBA00022628"/>
    </source>
</evidence>
<feature type="transmembrane region" description="Helical" evidence="10">
    <location>
        <begin position="505"/>
        <end position="526"/>
    </location>
</feature>
<reference evidence="11 12" key="1">
    <citation type="submission" date="2022-05" db="EMBL/GenBank/DDBJ databases">
        <authorList>
            <consortium name="Genoscope - CEA"/>
            <person name="William W."/>
        </authorList>
    </citation>
    <scope>NUCLEOTIDE SEQUENCE [LARGE SCALE GENOMIC DNA]</scope>
</reference>
<feature type="transmembrane region" description="Helical" evidence="10">
    <location>
        <begin position="12"/>
        <end position="33"/>
    </location>
</feature>
<evidence type="ECO:0000256" key="5">
    <source>
        <dbReference type="ARBA" id="ARBA00022692"/>
    </source>
</evidence>
<dbReference type="Proteomes" id="UP001159428">
    <property type="component" value="Unassembled WGS sequence"/>
</dbReference>
<evidence type="ECO:0000256" key="8">
    <source>
        <dbReference type="ARBA" id="ARBA00023228"/>
    </source>
</evidence>
<dbReference type="Pfam" id="PF04791">
    <property type="entry name" value="LMBR1"/>
    <property type="match status" value="1"/>
</dbReference>
<keyword evidence="3" id="KW-0813">Transport</keyword>
<evidence type="ECO:0000256" key="7">
    <source>
        <dbReference type="ARBA" id="ARBA00023136"/>
    </source>
</evidence>
<keyword evidence="6 10" id="KW-1133">Transmembrane helix</keyword>
<feature type="transmembrane region" description="Helical" evidence="10">
    <location>
        <begin position="373"/>
        <end position="392"/>
    </location>
</feature>
<keyword evidence="5 10" id="KW-0812">Transmembrane</keyword>
<dbReference type="GO" id="GO:0005765">
    <property type="term" value="C:lysosomal membrane"/>
    <property type="evidence" value="ECO:0007669"/>
    <property type="project" value="UniProtKB-SubCell"/>
</dbReference>
<keyword evidence="9" id="KW-0170">Cobalt</keyword>
<evidence type="ECO:0000256" key="9">
    <source>
        <dbReference type="ARBA" id="ARBA00023285"/>
    </source>
</evidence>
<dbReference type="PANTHER" id="PTHR16130:SF2">
    <property type="entry name" value="LYSOSOMAL COBALAMIN TRANSPORT ESCORT PROTEIN LMBD1"/>
    <property type="match status" value="1"/>
</dbReference>
<comment type="caution">
    <text evidence="11">The sequence shown here is derived from an EMBL/GenBank/DDBJ whole genome shotgun (WGS) entry which is preliminary data.</text>
</comment>
<dbReference type="InterPro" id="IPR006876">
    <property type="entry name" value="LMBR1-like_membr_prot"/>
</dbReference>
<evidence type="ECO:0000313" key="11">
    <source>
        <dbReference type="EMBL" id="CAH3111343.1"/>
    </source>
</evidence>
<feature type="transmembrane region" description="Helical" evidence="10">
    <location>
        <begin position="142"/>
        <end position="160"/>
    </location>
</feature>
<dbReference type="EMBL" id="CALNXJ010000012">
    <property type="protein sequence ID" value="CAH3111343.1"/>
    <property type="molecule type" value="Genomic_DNA"/>
</dbReference>
<feature type="transmembrane region" description="Helical" evidence="10">
    <location>
        <begin position="413"/>
        <end position="436"/>
    </location>
</feature>
<comment type="similarity">
    <text evidence="2">Belongs to the LIMR family. LMBRD1 subfamily.</text>
</comment>
<name>A0AAU9WEB6_9CNID</name>
<keyword evidence="7 10" id="KW-0472">Membrane</keyword>
<dbReference type="GO" id="GO:0031419">
    <property type="term" value="F:cobalamin binding"/>
    <property type="evidence" value="ECO:0007669"/>
    <property type="project" value="UniProtKB-KW"/>
</dbReference>
<evidence type="ECO:0000313" key="12">
    <source>
        <dbReference type="Proteomes" id="UP001159428"/>
    </source>
</evidence>
<keyword evidence="4" id="KW-0846">Cobalamin</keyword>
<accession>A0AAU9WEB6</accession>
<proteinExistence type="inferred from homology"/>
<feature type="transmembrane region" description="Helical" evidence="10">
    <location>
        <begin position="45"/>
        <end position="71"/>
    </location>
</feature>
<dbReference type="PANTHER" id="PTHR16130">
    <property type="entry name" value="LYSOSOMAL COBALAMIN TRANSPORTER-RELATED"/>
    <property type="match status" value="1"/>
</dbReference>
<evidence type="ECO:0000256" key="3">
    <source>
        <dbReference type="ARBA" id="ARBA00022448"/>
    </source>
</evidence>
<organism evidence="11 12">
    <name type="scientific">Pocillopora meandrina</name>
    <dbReference type="NCBI Taxonomy" id="46732"/>
    <lineage>
        <taxon>Eukaryota</taxon>
        <taxon>Metazoa</taxon>
        <taxon>Cnidaria</taxon>
        <taxon>Anthozoa</taxon>
        <taxon>Hexacorallia</taxon>
        <taxon>Scleractinia</taxon>
        <taxon>Astrocoeniina</taxon>
        <taxon>Pocilloporidae</taxon>
        <taxon>Pocillopora</taxon>
    </lineage>
</organism>
<keyword evidence="12" id="KW-1185">Reference proteome</keyword>
<sequence>MAIPHEVLAYGWIPFTVVVVLILIFSWFYIRYYQDHAQSEVSSTLTAILALSVCLLTVALVPVDIFLVSYMKNDDGSWKEWSDNEALRNDFKQTTAVGYYVLYSMVAFLAFAVMPFMYFYYEEKDEDATTRQRMCGALKYTIGFLIVGIVLLLVGAFAPLKQPSKNVTHWDKKLLYMKDELLHTHHGETSLALVMGFLSFIGMVIMITYTAYGMTSLPFSMLKGFKNSKKEHLEVSQERESVEERARMIRAKYMDGRAMSSHDRRTLARLEGEEKLLVRRERHLQAANLGWLNKCLKCCRPFEVVFGIFFLLFGLLIIVSLFLTRQVLIVNLDKALHSLGYKAGYALSKPQLPNPINIIMVYAQKVFPLDYCLFVAIVLYFLYCTMAGIRAISIRCCWIKLYKIRPRKTMPQALLFLILMLILTMLFLNIMLFTLAPQYVMYGSQHYMVKTYHTVYINGTHGNVTHLTNTTSVTTETKVCSTDVPEDKCLMTRAAVFVNRFFYKVWFFGACYYWGTWLFLGIYVIGLGVSIAKKRKSVVDEELDSSDDDSDEELIST</sequence>
<evidence type="ECO:0000256" key="10">
    <source>
        <dbReference type="SAM" id="Phobius"/>
    </source>
</evidence>
<dbReference type="InterPro" id="IPR050854">
    <property type="entry name" value="LMBD1_LysCbl_Transport"/>
</dbReference>
<feature type="transmembrane region" description="Helical" evidence="10">
    <location>
        <begin position="304"/>
        <end position="323"/>
    </location>
</feature>
<dbReference type="GO" id="GO:0072665">
    <property type="term" value="P:protein localization to vacuole"/>
    <property type="evidence" value="ECO:0007669"/>
    <property type="project" value="TreeGrafter"/>
</dbReference>
<comment type="subcellular location">
    <subcellularLocation>
        <location evidence="1">Lysosome membrane</location>
        <topology evidence="1">Multi-pass membrane protein</topology>
    </subcellularLocation>
</comment>
<protein>
    <recommendedName>
        <fullName evidence="13">Lysosomal cobalamin transporter</fullName>
    </recommendedName>
</protein>
<evidence type="ECO:0008006" key="13">
    <source>
        <dbReference type="Google" id="ProtNLM"/>
    </source>
</evidence>
<dbReference type="AlphaFoldDB" id="A0AAU9WEB6"/>
<feature type="transmembrane region" description="Helical" evidence="10">
    <location>
        <begin position="191"/>
        <end position="212"/>
    </location>
</feature>
<gene>
    <name evidence="11" type="ORF">PMEA_00004060</name>
</gene>
<evidence type="ECO:0000256" key="1">
    <source>
        <dbReference type="ARBA" id="ARBA00004155"/>
    </source>
</evidence>
<keyword evidence="8" id="KW-0458">Lysosome</keyword>
<feature type="transmembrane region" description="Helical" evidence="10">
    <location>
        <begin position="97"/>
        <end position="121"/>
    </location>
</feature>
<evidence type="ECO:0000256" key="6">
    <source>
        <dbReference type="ARBA" id="ARBA00022989"/>
    </source>
</evidence>
<evidence type="ECO:0000256" key="2">
    <source>
        <dbReference type="ARBA" id="ARBA00009901"/>
    </source>
</evidence>